<sequence length="119" mass="12401">MRRIQWRAALFVLPASTLWALLPVITDDHLHQGSGGYGLLLAALGSDAVAGALVLGRLRKVLTGHQHLLLSGLLYGFGALATALSTSLPIVAVVSVGAGVGWLITLSTLNTAMQLPLPR</sequence>
<dbReference type="SUPFAM" id="SSF103473">
    <property type="entry name" value="MFS general substrate transporter"/>
    <property type="match status" value="1"/>
</dbReference>
<evidence type="ECO:0000256" key="6">
    <source>
        <dbReference type="ARBA" id="ARBA00023136"/>
    </source>
</evidence>
<name>A0A6I6NLS3_9ACTN</name>
<organism evidence="8 9">
    <name type="scientific">Streptomyces broussonetiae</name>
    <dbReference type="NCBI Taxonomy" id="2686304"/>
    <lineage>
        <taxon>Bacteria</taxon>
        <taxon>Bacillati</taxon>
        <taxon>Actinomycetota</taxon>
        <taxon>Actinomycetes</taxon>
        <taxon>Kitasatosporales</taxon>
        <taxon>Streptomycetaceae</taxon>
        <taxon>Streptomyces</taxon>
    </lineage>
</organism>
<dbReference type="KEGG" id="sbro:GQF42_43115"/>
<dbReference type="PANTHER" id="PTHR23513:SF11">
    <property type="entry name" value="STAPHYLOFERRIN A TRANSPORTER"/>
    <property type="match status" value="1"/>
</dbReference>
<dbReference type="Pfam" id="PF05977">
    <property type="entry name" value="MFS_3"/>
    <property type="match status" value="1"/>
</dbReference>
<dbReference type="EMBL" id="CP047020">
    <property type="protein sequence ID" value="QHA09106.1"/>
    <property type="molecule type" value="Genomic_DNA"/>
</dbReference>
<keyword evidence="2" id="KW-0813">Transport</keyword>
<evidence type="ECO:0000313" key="9">
    <source>
        <dbReference type="Proteomes" id="UP000436138"/>
    </source>
</evidence>
<keyword evidence="4 7" id="KW-0812">Transmembrane</keyword>
<dbReference type="GO" id="GO:0005886">
    <property type="term" value="C:plasma membrane"/>
    <property type="evidence" value="ECO:0007669"/>
    <property type="project" value="UniProtKB-SubCell"/>
</dbReference>
<gene>
    <name evidence="8" type="ORF">GQF42_43115</name>
</gene>
<evidence type="ECO:0000256" key="2">
    <source>
        <dbReference type="ARBA" id="ARBA00022448"/>
    </source>
</evidence>
<evidence type="ECO:0000313" key="8">
    <source>
        <dbReference type="EMBL" id="QHA09106.1"/>
    </source>
</evidence>
<dbReference type="Proteomes" id="UP000436138">
    <property type="component" value="Chromosome"/>
</dbReference>
<keyword evidence="6 7" id="KW-0472">Membrane</keyword>
<feature type="transmembrane region" description="Helical" evidence="7">
    <location>
        <begin position="36"/>
        <end position="55"/>
    </location>
</feature>
<evidence type="ECO:0000256" key="7">
    <source>
        <dbReference type="SAM" id="Phobius"/>
    </source>
</evidence>
<keyword evidence="5 7" id="KW-1133">Transmembrane helix</keyword>
<comment type="subcellular location">
    <subcellularLocation>
        <location evidence="1">Cell membrane</location>
        <topology evidence="1">Multi-pass membrane protein</topology>
    </subcellularLocation>
</comment>
<keyword evidence="9" id="KW-1185">Reference proteome</keyword>
<evidence type="ECO:0000256" key="3">
    <source>
        <dbReference type="ARBA" id="ARBA00022475"/>
    </source>
</evidence>
<accession>A0A6I6NLS3</accession>
<dbReference type="PANTHER" id="PTHR23513">
    <property type="entry name" value="INTEGRAL MEMBRANE EFFLUX PROTEIN-RELATED"/>
    <property type="match status" value="1"/>
</dbReference>
<dbReference type="AlphaFoldDB" id="A0A6I6NLS3"/>
<feature type="transmembrane region" description="Helical" evidence="7">
    <location>
        <begin position="67"/>
        <end position="84"/>
    </location>
</feature>
<protein>
    <recommendedName>
        <fullName evidence="10">MFS transporter</fullName>
    </recommendedName>
</protein>
<evidence type="ECO:0000256" key="1">
    <source>
        <dbReference type="ARBA" id="ARBA00004651"/>
    </source>
</evidence>
<feature type="transmembrane region" description="Helical" evidence="7">
    <location>
        <begin position="90"/>
        <end position="109"/>
    </location>
</feature>
<proteinExistence type="predicted"/>
<evidence type="ECO:0000256" key="4">
    <source>
        <dbReference type="ARBA" id="ARBA00022692"/>
    </source>
</evidence>
<evidence type="ECO:0008006" key="10">
    <source>
        <dbReference type="Google" id="ProtNLM"/>
    </source>
</evidence>
<evidence type="ECO:0000256" key="5">
    <source>
        <dbReference type="ARBA" id="ARBA00022989"/>
    </source>
</evidence>
<reference evidence="8 9" key="1">
    <citation type="submission" date="2019-12" db="EMBL/GenBank/DDBJ databases">
        <title>Streptomyces sp. strain T44 isolated from rhizosphere soil of Broussonetia papyrifera.</title>
        <authorList>
            <person name="Mo P."/>
        </authorList>
    </citation>
    <scope>NUCLEOTIDE SEQUENCE [LARGE SCALE GENOMIC DNA]</scope>
    <source>
        <strain evidence="8 9">T44</strain>
    </source>
</reference>
<keyword evidence="3" id="KW-1003">Cell membrane</keyword>
<dbReference type="InterPro" id="IPR036259">
    <property type="entry name" value="MFS_trans_sf"/>
</dbReference>
<dbReference type="InterPro" id="IPR010290">
    <property type="entry name" value="TM_effector"/>
</dbReference>